<evidence type="ECO:0000313" key="3">
    <source>
        <dbReference type="Proteomes" id="UP000005467"/>
    </source>
</evidence>
<gene>
    <name evidence="2" type="ORF">HMPREF0027_0161</name>
</gene>
<dbReference type="AlphaFoldDB" id="E8KE94"/>
<feature type="transmembrane region" description="Helical" evidence="1">
    <location>
        <begin position="73"/>
        <end position="94"/>
    </location>
</feature>
<sequence>MLICSLLRRYFRFICCPTFAKLHEKSALQKELIKALKFVGISVIWTSLTIFTFKHWIILLLYTEDFLAMEPLFIWQLLGDVFKVMAYVFGYLIVAKASLKLYAAAEFLA</sequence>
<proteinExistence type="predicted"/>
<keyword evidence="3" id="KW-1185">Reference proteome</keyword>
<accession>E8KE94</accession>
<evidence type="ECO:0000256" key="1">
    <source>
        <dbReference type="SAM" id="Phobius"/>
    </source>
</evidence>
<keyword evidence="1" id="KW-0812">Transmembrane</keyword>
<feature type="transmembrane region" description="Helical" evidence="1">
    <location>
        <begin position="38"/>
        <end position="61"/>
    </location>
</feature>
<comment type="caution">
    <text evidence="2">The sequence shown here is derived from an EMBL/GenBank/DDBJ whole genome shotgun (WGS) entry which is preliminary data.</text>
</comment>
<protein>
    <submittedName>
        <fullName evidence="2">Uncharacterized protein</fullName>
    </submittedName>
</protein>
<dbReference type="Proteomes" id="UP000005467">
    <property type="component" value="Unassembled WGS sequence"/>
</dbReference>
<reference evidence="2 3" key="1">
    <citation type="submission" date="2011-01" db="EMBL/GenBank/DDBJ databases">
        <authorList>
            <person name="Muzny D."/>
            <person name="Qin X."/>
            <person name="Deng J."/>
            <person name="Jiang H."/>
            <person name="Liu Y."/>
            <person name="Qu J."/>
            <person name="Song X.-Z."/>
            <person name="Zhang L."/>
            <person name="Thornton R."/>
            <person name="Coyle M."/>
            <person name="Francisco L."/>
            <person name="Jackson L."/>
            <person name="Javaid M."/>
            <person name="Korchina V."/>
            <person name="Kovar C."/>
            <person name="Mata R."/>
            <person name="Mathew T."/>
            <person name="Ngo R."/>
            <person name="Nguyen L."/>
            <person name="Nguyen N."/>
            <person name="Okwuonu G."/>
            <person name="Ongeri F."/>
            <person name="Pham C."/>
            <person name="Simmons D."/>
            <person name="Wilczek-Boney K."/>
            <person name="Hale W."/>
            <person name="Jakkamsetti A."/>
            <person name="Pham P."/>
            <person name="Ruth R."/>
            <person name="San Lucas F."/>
            <person name="Warren J."/>
            <person name="Zhang J."/>
            <person name="Zhao Z."/>
            <person name="Zhou C."/>
            <person name="Zhu D."/>
            <person name="Lee S."/>
            <person name="Bess C."/>
            <person name="Blankenburg K."/>
            <person name="Forbes L."/>
            <person name="Fu Q."/>
            <person name="Gubbala S."/>
            <person name="Hirani K."/>
            <person name="Jayaseelan J.C."/>
            <person name="Lara F."/>
            <person name="Munidasa M."/>
            <person name="Palculict T."/>
            <person name="Patil S."/>
            <person name="Pu L.-L."/>
            <person name="Saada N."/>
            <person name="Tang L."/>
            <person name="Weissenberger G."/>
            <person name="Zhu Y."/>
            <person name="Hemphill L."/>
            <person name="Shang Y."/>
            <person name="Youmans B."/>
            <person name="Ayvaz T."/>
            <person name="Ross M."/>
            <person name="Santibanez J."/>
            <person name="Aqrawi P."/>
            <person name="Gross S."/>
            <person name="Joshi V."/>
            <person name="Fowler G."/>
            <person name="Nazareth L."/>
            <person name="Reid J."/>
            <person name="Worley K."/>
            <person name="Petrosino J."/>
            <person name="Highlander S."/>
            <person name="Gibbs R."/>
        </authorList>
    </citation>
    <scope>NUCLEOTIDE SEQUENCE [LARGE SCALE GENOMIC DNA]</scope>
    <source>
        <strain evidence="2 3">ATCC 25976</strain>
    </source>
</reference>
<evidence type="ECO:0000313" key="2">
    <source>
        <dbReference type="EMBL" id="EFX92801.1"/>
    </source>
</evidence>
<dbReference type="HOGENOM" id="CLU_2202404_0_0_6"/>
<name>E8KE94_9PAST</name>
<feature type="non-terminal residue" evidence="2">
    <location>
        <position position="109"/>
    </location>
</feature>
<organism evidence="2 3">
    <name type="scientific">Actinobacillus ureae ATCC 25976</name>
    <dbReference type="NCBI Taxonomy" id="887324"/>
    <lineage>
        <taxon>Bacteria</taxon>
        <taxon>Pseudomonadati</taxon>
        <taxon>Pseudomonadota</taxon>
        <taxon>Gammaproteobacteria</taxon>
        <taxon>Pasteurellales</taxon>
        <taxon>Pasteurellaceae</taxon>
        <taxon>Actinobacillus</taxon>
    </lineage>
</organism>
<keyword evidence="1" id="KW-0472">Membrane</keyword>
<dbReference type="EMBL" id="AEVG01000013">
    <property type="protein sequence ID" value="EFX92801.1"/>
    <property type="molecule type" value="Genomic_DNA"/>
</dbReference>
<keyword evidence="1" id="KW-1133">Transmembrane helix</keyword>